<dbReference type="RefSeq" id="WP_225690315.1">
    <property type="nucleotide sequence ID" value="NZ_JAERSE020000005.1"/>
</dbReference>
<dbReference type="Pfam" id="PF02397">
    <property type="entry name" value="Bac_transf"/>
    <property type="match status" value="1"/>
</dbReference>
<dbReference type="InterPro" id="IPR003362">
    <property type="entry name" value="Bact_transf"/>
</dbReference>
<evidence type="ECO:0000313" key="4">
    <source>
        <dbReference type="EMBL" id="MCA6069126.1"/>
    </source>
</evidence>
<name>A0ABS8A571_9FLAO</name>
<accession>A0ABS8A571</accession>
<keyword evidence="2" id="KW-0472">Membrane</keyword>
<reference evidence="4 5" key="1">
    <citation type="submission" date="2021-09" db="EMBL/GenBank/DDBJ databases">
        <title>Genome sequencing and assembly of Chryseobacterium sp. RG1.</title>
        <authorList>
            <person name="Chhetri G."/>
        </authorList>
    </citation>
    <scope>NUCLEOTIDE SEQUENCE [LARGE SCALE GENOMIC DNA]</scope>
    <source>
        <strain evidence="4 5">RG1</strain>
    </source>
</reference>
<evidence type="ECO:0000256" key="1">
    <source>
        <dbReference type="ARBA" id="ARBA00006464"/>
    </source>
</evidence>
<evidence type="ECO:0000313" key="5">
    <source>
        <dbReference type="Proteomes" id="UP000618240"/>
    </source>
</evidence>
<dbReference type="PANTHER" id="PTHR30576:SF0">
    <property type="entry name" value="UNDECAPRENYL-PHOSPHATE N-ACETYLGALACTOSAMINYL 1-PHOSPHATE TRANSFERASE-RELATED"/>
    <property type="match status" value="1"/>
</dbReference>
<evidence type="ECO:0000259" key="3">
    <source>
        <dbReference type="Pfam" id="PF02397"/>
    </source>
</evidence>
<dbReference type="EMBL" id="JAERSE020000005">
    <property type="protein sequence ID" value="MCA6069126.1"/>
    <property type="molecule type" value="Genomic_DNA"/>
</dbReference>
<comment type="similarity">
    <text evidence="1">Belongs to the bacterial sugar transferase family.</text>
</comment>
<comment type="caution">
    <text evidence="4">The sequence shown here is derived from an EMBL/GenBank/DDBJ whole genome shotgun (WGS) entry which is preliminary data.</text>
</comment>
<dbReference type="Proteomes" id="UP000618240">
    <property type="component" value="Unassembled WGS sequence"/>
</dbReference>
<keyword evidence="2" id="KW-1133">Transmembrane helix</keyword>
<keyword evidence="2" id="KW-0812">Transmembrane</keyword>
<feature type="transmembrane region" description="Helical" evidence="2">
    <location>
        <begin position="12"/>
        <end position="34"/>
    </location>
</feature>
<keyword evidence="5" id="KW-1185">Reference proteome</keyword>
<dbReference type="PANTHER" id="PTHR30576">
    <property type="entry name" value="COLANIC BIOSYNTHESIS UDP-GLUCOSE LIPID CARRIER TRANSFERASE"/>
    <property type="match status" value="1"/>
</dbReference>
<evidence type="ECO:0000256" key="2">
    <source>
        <dbReference type="SAM" id="Phobius"/>
    </source>
</evidence>
<protein>
    <submittedName>
        <fullName evidence="4">Sugar transferase</fullName>
    </submittedName>
</protein>
<sequence>MEKKYPWWKALMDYGLALVIVVLFIPVFIILMILTSIDTGFPGIFTQKRVGCEGKLFVIYKFRTYHSRTSQKSNFGKWMRKTKLDELPQLFNILKGEMSFVGPRPDIVGYYDILEGDDRLVLGLKPGLTSEAGIKYRNEEKLLKNQSEPLKFNDEVLFPDKVKMNLEYYDKLSLKTDILILLKTFSILEG</sequence>
<keyword evidence="4" id="KW-0808">Transferase</keyword>
<dbReference type="GO" id="GO:0016740">
    <property type="term" value="F:transferase activity"/>
    <property type="evidence" value="ECO:0007669"/>
    <property type="project" value="UniProtKB-KW"/>
</dbReference>
<organism evidence="4 5">
    <name type="scientific">Chryseobacterium tagetis</name>
    <dbReference type="NCBI Taxonomy" id="2801334"/>
    <lineage>
        <taxon>Bacteria</taxon>
        <taxon>Pseudomonadati</taxon>
        <taxon>Bacteroidota</taxon>
        <taxon>Flavobacteriia</taxon>
        <taxon>Flavobacteriales</taxon>
        <taxon>Weeksellaceae</taxon>
        <taxon>Chryseobacterium group</taxon>
        <taxon>Chryseobacterium</taxon>
    </lineage>
</organism>
<gene>
    <name evidence="4" type="ORF">JI747_018320</name>
</gene>
<feature type="domain" description="Bacterial sugar transferase" evidence="3">
    <location>
        <begin position="9"/>
        <end position="186"/>
    </location>
</feature>
<proteinExistence type="inferred from homology"/>